<accession>A0A392V2M6</accession>
<dbReference type="AlphaFoldDB" id="A0A392V2M6"/>
<organism evidence="1 2">
    <name type="scientific">Trifolium medium</name>
    <dbReference type="NCBI Taxonomy" id="97028"/>
    <lineage>
        <taxon>Eukaryota</taxon>
        <taxon>Viridiplantae</taxon>
        <taxon>Streptophyta</taxon>
        <taxon>Embryophyta</taxon>
        <taxon>Tracheophyta</taxon>
        <taxon>Spermatophyta</taxon>
        <taxon>Magnoliopsida</taxon>
        <taxon>eudicotyledons</taxon>
        <taxon>Gunneridae</taxon>
        <taxon>Pentapetalae</taxon>
        <taxon>rosids</taxon>
        <taxon>fabids</taxon>
        <taxon>Fabales</taxon>
        <taxon>Fabaceae</taxon>
        <taxon>Papilionoideae</taxon>
        <taxon>50 kb inversion clade</taxon>
        <taxon>NPAAA clade</taxon>
        <taxon>Hologalegina</taxon>
        <taxon>IRL clade</taxon>
        <taxon>Trifolieae</taxon>
        <taxon>Trifolium</taxon>
    </lineage>
</organism>
<dbReference type="EMBL" id="LXQA011046599">
    <property type="protein sequence ID" value="MCI82564.1"/>
    <property type="molecule type" value="Genomic_DNA"/>
</dbReference>
<evidence type="ECO:0000313" key="1">
    <source>
        <dbReference type="EMBL" id="MCI82564.1"/>
    </source>
</evidence>
<evidence type="ECO:0000313" key="2">
    <source>
        <dbReference type="Proteomes" id="UP000265520"/>
    </source>
</evidence>
<protein>
    <submittedName>
        <fullName evidence="1">Uncharacterized protein</fullName>
    </submittedName>
</protein>
<proteinExistence type="predicted"/>
<feature type="non-terminal residue" evidence="1">
    <location>
        <position position="31"/>
    </location>
</feature>
<name>A0A392V2M6_9FABA</name>
<reference evidence="1 2" key="1">
    <citation type="journal article" date="2018" name="Front. Plant Sci.">
        <title>Red Clover (Trifolium pratense) and Zigzag Clover (T. medium) - A Picture of Genomic Similarities and Differences.</title>
        <authorList>
            <person name="Dluhosova J."/>
            <person name="Istvanek J."/>
            <person name="Nedelnik J."/>
            <person name="Repkova J."/>
        </authorList>
    </citation>
    <scope>NUCLEOTIDE SEQUENCE [LARGE SCALE GENOMIC DNA]</scope>
    <source>
        <strain evidence="2">cv. 10/8</strain>
        <tissue evidence="1">Leaf</tissue>
    </source>
</reference>
<comment type="caution">
    <text evidence="1">The sequence shown here is derived from an EMBL/GenBank/DDBJ whole genome shotgun (WGS) entry which is preliminary data.</text>
</comment>
<dbReference type="Proteomes" id="UP000265520">
    <property type="component" value="Unassembled WGS sequence"/>
</dbReference>
<keyword evidence="2" id="KW-1185">Reference proteome</keyword>
<sequence length="31" mass="3517">MAVDQIRLPDQNQEEAPSMNELKAQLMGDMI</sequence>